<comment type="caution">
    <text evidence="2">The sequence shown here is derived from an EMBL/GenBank/DDBJ whole genome shotgun (WGS) entry which is preliminary data.</text>
</comment>
<dbReference type="RefSeq" id="WP_157461369.1">
    <property type="nucleotide sequence ID" value="NZ_WQLB01000043.1"/>
</dbReference>
<name>A0A7C9HUK7_9DEIO</name>
<dbReference type="EMBL" id="WQLB01000043">
    <property type="protein sequence ID" value="MVN89107.1"/>
    <property type="molecule type" value="Genomic_DNA"/>
</dbReference>
<proteinExistence type="predicted"/>
<dbReference type="AlphaFoldDB" id="A0A7C9HUK7"/>
<reference evidence="2 3" key="1">
    <citation type="submission" date="2019-12" db="EMBL/GenBank/DDBJ databases">
        <title>Deinococcus sp. HMF7620 Genome sequencing and assembly.</title>
        <authorList>
            <person name="Kang H."/>
            <person name="Kim H."/>
            <person name="Joh K."/>
        </authorList>
    </citation>
    <scope>NUCLEOTIDE SEQUENCE [LARGE SCALE GENOMIC DNA]</scope>
    <source>
        <strain evidence="2 3">HMF7620</strain>
    </source>
</reference>
<accession>A0A7C9HUK7</accession>
<keyword evidence="3" id="KW-1185">Reference proteome</keyword>
<keyword evidence="1" id="KW-1133">Transmembrane helix</keyword>
<evidence type="ECO:0000313" key="3">
    <source>
        <dbReference type="Proteomes" id="UP000483286"/>
    </source>
</evidence>
<keyword evidence="1" id="KW-0472">Membrane</keyword>
<protein>
    <submittedName>
        <fullName evidence="2">Uncharacterized protein</fullName>
    </submittedName>
</protein>
<evidence type="ECO:0000256" key="1">
    <source>
        <dbReference type="SAM" id="Phobius"/>
    </source>
</evidence>
<feature type="transmembrane region" description="Helical" evidence="1">
    <location>
        <begin position="36"/>
        <end position="56"/>
    </location>
</feature>
<organism evidence="2 3">
    <name type="scientific">Deinococcus arboris</name>
    <dbReference type="NCBI Taxonomy" id="2682977"/>
    <lineage>
        <taxon>Bacteria</taxon>
        <taxon>Thermotogati</taxon>
        <taxon>Deinococcota</taxon>
        <taxon>Deinococci</taxon>
        <taxon>Deinococcales</taxon>
        <taxon>Deinococcaceae</taxon>
        <taxon>Deinococcus</taxon>
    </lineage>
</organism>
<keyword evidence="1" id="KW-0812">Transmembrane</keyword>
<sequence>MELLTVGVMISICALGATVWRGMATAGQLIHTAWPLRAGLTLYFVLPALALCVDLLSRG</sequence>
<evidence type="ECO:0000313" key="2">
    <source>
        <dbReference type="EMBL" id="MVN89107.1"/>
    </source>
</evidence>
<dbReference type="Proteomes" id="UP000483286">
    <property type="component" value="Unassembled WGS sequence"/>
</dbReference>
<gene>
    <name evidence="2" type="ORF">GO986_20410</name>
</gene>